<dbReference type="SMART" id="SM01019">
    <property type="entry name" value="B3"/>
    <property type="match status" value="1"/>
</dbReference>
<sequence>MEHHSIRQLRDKFGRFCAGPVLLAEGGDDPLAAAGEPIAAGGEDPLAAGGDPLAAGGDDPLAAGGDPLAAGDDPLAAGGDDPLAVGGAPLAAGGDDPIAAGGDDPLAAGGAPLAAGGDDPIATGGDDPLVAGGDPLAAGGDDLEIVPLSGDKPFFTIVLSKGHVEKPAQLEIPSRLHSHLPGSRVPAVLLFGNQSWAVTYCGELKCKKLGPGWRDFVVANRLRIRDACVFELITPAAGGTGSEGDGKVVFRVQVLRGDLPEEITSRGATSQDPIVIVDN</sequence>
<dbReference type="Proteomes" id="UP000823388">
    <property type="component" value="Chromosome 8K"/>
</dbReference>
<dbReference type="SUPFAM" id="SSF101936">
    <property type="entry name" value="DNA-binding pseudobarrel domain"/>
    <property type="match status" value="1"/>
</dbReference>
<organism evidence="8 9">
    <name type="scientific">Panicum virgatum</name>
    <name type="common">Blackwell switchgrass</name>
    <dbReference type="NCBI Taxonomy" id="38727"/>
    <lineage>
        <taxon>Eukaryota</taxon>
        <taxon>Viridiplantae</taxon>
        <taxon>Streptophyta</taxon>
        <taxon>Embryophyta</taxon>
        <taxon>Tracheophyta</taxon>
        <taxon>Spermatophyta</taxon>
        <taxon>Magnoliopsida</taxon>
        <taxon>Liliopsida</taxon>
        <taxon>Poales</taxon>
        <taxon>Poaceae</taxon>
        <taxon>PACMAD clade</taxon>
        <taxon>Panicoideae</taxon>
        <taxon>Panicodae</taxon>
        <taxon>Paniceae</taxon>
        <taxon>Panicinae</taxon>
        <taxon>Panicum</taxon>
        <taxon>Panicum sect. Hiantes</taxon>
    </lineage>
</organism>
<dbReference type="PANTHER" id="PTHR31391">
    <property type="entry name" value="B3 DOMAIN-CONTAINING PROTEIN OS11G0197600-RELATED"/>
    <property type="match status" value="1"/>
</dbReference>
<dbReference type="EMBL" id="CM029051">
    <property type="protein sequence ID" value="KAG2560319.1"/>
    <property type="molecule type" value="Genomic_DNA"/>
</dbReference>
<dbReference type="CDD" id="cd10017">
    <property type="entry name" value="B3_DNA"/>
    <property type="match status" value="1"/>
</dbReference>
<evidence type="ECO:0000256" key="6">
    <source>
        <dbReference type="SAM" id="MobiDB-lite"/>
    </source>
</evidence>
<dbReference type="PANTHER" id="PTHR31391:SF64">
    <property type="entry name" value="B3 DOMAIN-CONTAINING PROTEIN OS06G0112300"/>
    <property type="match status" value="1"/>
</dbReference>
<name>A0A8T0PI65_PANVG</name>
<dbReference type="AlphaFoldDB" id="A0A8T0PI65"/>
<keyword evidence="5" id="KW-0539">Nucleus</keyword>
<gene>
    <name evidence="8" type="ORF">PVAP13_8KG055252</name>
</gene>
<evidence type="ECO:0000256" key="2">
    <source>
        <dbReference type="ARBA" id="ARBA00023015"/>
    </source>
</evidence>
<proteinExistence type="predicted"/>
<protein>
    <recommendedName>
        <fullName evidence="7">TF-B3 domain-containing protein</fullName>
    </recommendedName>
</protein>
<feature type="region of interest" description="Disordered" evidence="6">
    <location>
        <begin position="95"/>
        <end position="129"/>
    </location>
</feature>
<dbReference type="Gene3D" id="2.40.330.10">
    <property type="entry name" value="DNA-binding pseudobarrel domain"/>
    <property type="match status" value="1"/>
</dbReference>
<dbReference type="InterPro" id="IPR003340">
    <property type="entry name" value="B3_DNA-bd"/>
</dbReference>
<keyword evidence="4" id="KW-0804">Transcription</keyword>
<evidence type="ECO:0000256" key="1">
    <source>
        <dbReference type="ARBA" id="ARBA00004123"/>
    </source>
</evidence>
<dbReference type="PROSITE" id="PS50863">
    <property type="entry name" value="B3"/>
    <property type="match status" value="1"/>
</dbReference>
<dbReference type="OrthoDB" id="638806at2759"/>
<dbReference type="GO" id="GO:0003677">
    <property type="term" value="F:DNA binding"/>
    <property type="evidence" value="ECO:0007669"/>
    <property type="project" value="UniProtKB-KW"/>
</dbReference>
<keyword evidence="2" id="KW-0805">Transcription regulation</keyword>
<evidence type="ECO:0000256" key="5">
    <source>
        <dbReference type="ARBA" id="ARBA00023242"/>
    </source>
</evidence>
<evidence type="ECO:0000256" key="3">
    <source>
        <dbReference type="ARBA" id="ARBA00023125"/>
    </source>
</evidence>
<dbReference type="InterPro" id="IPR015300">
    <property type="entry name" value="DNA-bd_pseudobarrel_sf"/>
</dbReference>
<feature type="domain" description="TF-B3" evidence="7">
    <location>
        <begin position="155"/>
        <end position="258"/>
    </location>
</feature>
<comment type="subcellular location">
    <subcellularLocation>
        <location evidence="1">Nucleus</location>
    </subcellularLocation>
</comment>
<keyword evidence="9" id="KW-1185">Reference proteome</keyword>
<reference evidence="8" key="1">
    <citation type="submission" date="2020-05" db="EMBL/GenBank/DDBJ databases">
        <title>WGS assembly of Panicum virgatum.</title>
        <authorList>
            <person name="Lovell J.T."/>
            <person name="Jenkins J."/>
            <person name="Shu S."/>
            <person name="Juenger T.E."/>
            <person name="Schmutz J."/>
        </authorList>
    </citation>
    <scope>NUCLEOTIDE SEQUENCE</scope>
    <source>
        <strain evidence="8">AP13</strain>
    </source>
</reference>
<evidence type="ECO:0000313" key="8">
    <source>
        <dbReference type="EMBL" id="KAG2560319.1"/>
    </source>
</evidence>
<dbReference type="InterPro" id="IPR044837">
    <property type="entry name" value="REM16-like"/>
</dbReference>
<evidence type="ECO:0000256" key="4">
    <source>
        <dbReference type="ARBA" id="ARBA00023163"/>
    </source>
</evidence>
<evidence type="ECO:0000313" key="9">
    <source>
        <dbReference type="Proteomes" id="UP000823388"/>
    </source>
</evidence>
<keyword evidence="3" id="KW-0238">DNA-binding</keyword>
<dbReference type="GO" id="GO:0005634">
    <property type="term" value="C:nucleus"/>
    <property type="evidence" value="ECO:0007669"/>
    <property type="project" value="UniProtKB-SubCell"/>
</dbReference>
<comment type="caution">
    <text evidence="8">The sequence shown here is derived from an EMBL/GenBank/DDBJ whole genome shotgun (WGS) entry which is preliminary data.</text>
</comment>
<accession>A0A8T0PI65</accession>
<evidence type="ECO:0000259" key="7">
    <source>
        <dbReference type="PROSITE" id="PS50863"/>
    </source>
</evidence>
<feature type="region of interest" description="Disordered" evidence="6">
    <location>
        <begin position="35"/>
        <end position="82"/>
    </location>
</feature>